<accession>A0A9W9MA59</accession>
<name>A0A9W9MA59_9EURO</name>
<proteinExistence type="predicted"/>
<reference evidence="2" key="1">
    <citation type="submission" date="2022-12" db="EMBL/GenBank/DDBJ databases">
        <authorList>
            <person name="Petersen C."/>
        </authorList>
    </citation>
    <scope>NUCLEOTIDE SEQUENCE</scope>
    <source>
        <strain evidence="2">IBT 15544</strain>
    </source>
</reference>
<dbReference type="RefSeq" id="XP_058306009.1">
    <property type="nucleotide sequence ID" value="XM_058456021.1"/>
</dbReference>
<sequence length="228" mass="25331">MAALVASGANAQKLRPDRRGTPKPAAPGDRLVSMNDIAEGARRVLDHVEKNGTMDRYFTGYIRAVRHEWKLLKKQKIYCQQLCPPSPRIPQQRGATSDPETDSAGWPRQRHLIPGVPEIELREDRKVIVKVGSNREQIRRLSPRELVERVERQKATTARQKKSAALAGGAAFIATRKLPSGNVAMLANSAPDVELLRKHTKWLMAFGPGSVDQEPSWGVIGQAGSDYW</sequence>
<gene>
    <name evidence="2" type="ORF">N7498_008959</name>
</gene>
<reference evidence="2" key="2">
    <citation type="journal article" date="2023" name="IMA Fungus">
        <title>Comparative genomic study of the Penicillium genus elucidates a diverse pangenome and 15 lateral gene transfer events.</title>
        <authorList>
            <person name="Petersen C."/>
            <person name="Sorensen T."/>
            <person name="Nielsen M.R."/>
            <person name="Sondergaard T.E."/>
            <person name="Sorensen J.L."/>
            <person name="Fitzpatrick D.A."/>
            <person name="Frisvad J.C."/>
            <person name="Nielsen K.L."/>
        </authorList>
    </citation>
    <scope>NUCLEOTIDE SEQUENCE</scope>
    <source>
        <strain evidence="2">IBT 15544</strain>
    </source>
</reference>
<dbReference type="EMBL" id="JAPQKR010000015">
    <property type="protein sequence ID" value="KAJ5195521.1"/>
    <property type="molecule type" value="Genomic_DNA"/>
</dbReference>
<dbReference type="AlphaFoldDB" id="A0A9W9MA59"/>
<keyword evidence="3" id="KW-1185">Reference proteome</keyword>
<feature type="region of interest" description="Disordered" evidence="1">
    <location>
        <begin position="84"/>
        <end position="110"/>
    </location>
</feature>
<feature type="region of interest" description="Disordered" evidence="1">
    <location>
        <begin position="1"/>
        <end position="30"/>
    </location>
</feature>
<dbReference type="OrthoDB" id="4368593at2759"/>
<comment type="caution">
    <text evidence="2">The sequence shown here is derived from an EMBL/GenBank/DDBJ whole genome shotgun (WGS) entry which is preliminary data.</text>
</comment>
<dbReference type="Proteomes" id="UP001150904">
    <property type="component" value="Unassembled WGS sequence"/>
</dbReference>
<evidence type="ECO:0000313" key="3">
    <source>
        <dbReference type="Proteomes" id="UP001150904"/>
    </source>
</evidence>
<dbReference type="GeneID" id="83183322"/>
<evidence type="ECO:0000313" key="2">
    <source>
        <dbReference type="EMBL" id="KAJ5195521.1"/>
    </source>
</evidence>
<protein>
    <submittedName>
        <fullName evidence="2">Uncharacterized protein</fullName>
    </submittedName>
</protein>
<evidence type="ECO:0000256" key="1">
    <source>
        <dbReference type="SAM" id="MobiDB-lite"/>
    </source>
</evidence>
<organism evidence="2 3">
    <name type="scientific">Penicillium cinerascens</name>
    <dbReference type="NCBI Taxonomy" id="70096"/>
    <lineage>
        <taxon>Eukaryota</taxon>
        <taxon>Fungi</taxon>
        <taxon>Dikarya</taxon>
        <taxon>Ascomycota</taxon>
        <taxon>Pezizomycotina</taxon>
        <taxon>Eurotiomycetes</taxon>
        <taxon>Eurotiomycetidae</taxon>
        <taxon>Eurotiales</taxon>
        <taxon>Aspergillaceae</taxon>
        <taxon>Penicillium</taxon>
    </lineage>
</organism>